<evidence type="ECO:0000313" key="2">
    <source>
        <dbReference type="Proteomes" id="UP000017174"/>
    </source>
</evidence>
<organism evidence="1 2">
    <name type="scientific">Rothia aeria F0184</name>
    <dbReference type="NCBI Taxonomy" id="888019"/>
    <lineage>
        <taxon>Bacteria</taxon>
        <taxon>Bacillati</taxon>
        <taxon>Actinomycetota</taxon>
        <taxon>Actinomycetes</taxon>
        <taxon>Micrococcales</taxon>
        <taxon>Micrococcaceae</taxon>
        <taxon>Rothia</taxon>
    </lineage>
</organism>
<reference evidence="1 2" key="1">
    <citation type="submission" date="2013-08" db="EMBL/GenBank/DDBJ databases">
        <authorList>
            <person name="Weinstock G."/>
            <person name="Sodergren E."/>
            <person name="Wylie T."/>
            <person name="Fulton L."/>
            <person name="Fulton R."/>
            <person name="Fronick C."/>
            <person name="O'Laughlin M."/>
            <person name="Godfrey J."/>
            <person name="Miner T."/>
            <person name="Herter B."/>
            <person name="Appelbaum E."/>
            <person name="Cordes M."/>
            <person name="Lek S."/>
            <person name="Wollam A."/>
            <person name="Pepin K.H."/>
            <person name="Palsikar V.B."/>
            <person name="Mitreva M."/>
            <person name="Wilson R.K."/>
        </authorList>
    </citation>
    <scope>NUCLEOTIDE SEQUENCE [LARGE SCALE GENOMIC DNA]</scope>
    <source>
        <strain evidence="1 2">F0184</strain>
    </source>
</reference>
<evidence type="ECO:0000313" key="1">
    <source>
        <dbReference type="EMBL" id="ERT65782.1"/>
    </source>
</evidence>
<gene>
    <name evidence="1" type="ORF">HMPREF0742_01582</name>
</gene>
<accession>U7V250</accession>
<protein>
    <submittedName>
        <fullName evidence="1">Uncharacterized protein</fullName>
    </submittedName>
</protein>
<dbReference type="AlphaFoldDB" id="U7V250"/>
<dbReference type="EMBL" id="AXZG01000047">
    <property type="protein sequence ID" value="ERT65782.1"/>
    <property type="molecule type" value="Genomic_DNA"/>
</dbReference>
<proteinExistence type="predicted"/>
<sequence>MADELRYINAVVHSAYNLSQVFPRVHHGPPSMSLTEDYLAHQL</sequence>
<name>U7V250_9MICC</name>
<dbReference type="Proteomes" id="UP000017174">
    <property type="component" value="Unassembled WGS sequence"/>
</dbReference>
<comment type="caution">
    <text evidence="1">The sequence shown here is derived from an EMBL/GenBank/DDBJ whole genome shotgun (WGS) entry which is preliminary data.</text>
</comment>
<dbReference type="HOGENOM" id="CLU_3239091_0_0_11"/>